<dbReference type="Pfam" id="PF26593">
    <property type="entry name" value="TraC-like"/>
    <property type="match status" value="1"/>
</dbReference>
<evidence type="ECO:0000259" key="1">
    <source>
        <dbReference type="Pfam" id="PF26593"/>
    </source>
</evidence>
<dbReference type="AlphaFoldDB" id="A0A420ZD02"/>
<protein>
    <recommendedName>
        <fullName evidence="1">TraC-like domain-containing protein</fullName>
    </recommendedName>
</protein>
<dbReference type="Proteomes" id="UP000281261">
    <property type="component" value="Unassembled WGS sequence"/>
</dbReference>
<comment type="caution">
    <text evidence="2">The sequence shown here is derived from an EMBL/GenBank/DDBJ whole genome shotgun (WGS) entry which is preliminary data.</text>
</comment>
<proteinExistence type="predicted"/>
<feature type="domain" description="TraC-like" evidence="1">
    <location>
        <begin position="26"/>
        <end position="127"/>
    </location>
</feature>
<gene>
    <name evidence="2" type="ORF">DRH29_02585</name>
</gene>
<dbReference type="EMBL" id="QMNG01000007">
    <property type="protein sequence ID" value="RLC37283.1"/>
    <property type="molecule type" value="Genomic_DNA"/>
</dbReference>
<sequence>MAKKKKPTSTQKYLPIKEIRESIVILKDGGYRTVLMVNAINFNLKSRDEQEALLNNYQSFLNGLSFPIQILVQSRTLDLDAYLKTLNNAINQQSNDLMRTQTQDYTNFVRELIGVANIMSKTFYVIIPYNKPIISGGLFGKLFGKKPVVKGKKFENIKGELNERTGLVASGLSGLGLSAVQLNTQELIELLYFTYNPDTARRQKLFSVSNVDVSVIQNIKEAE</sequence>
<organism evidence="2 3">
    <name type="scientific">candidate division Kazan bacterium</name>
    <dbReference type="NCBI Taxonomy" id="2202143"/>
    <lineage>
        <taxon>Bacteria</taxon>
        <taxon>Bacteria division Kazan-3B-28</taxon>
    </lineage>
</organism>
<evidence type="ECO:0000313" key="2">
    <source>
        <dbReference type="EMBL" id="RLC37283.1"/>
    </source>
</evidence>
<evidence type="ECO:0000313" key="3">
    <source>
        <dbReference type="Proteomes" id="UP000281261"/>
    </source>
</evidence>
<accession>A0A420ZD02</accession>
<name>A0A420ZD02_UNCK3</name>
<reference evidence="2 3" key="1">
    <citation type="submission" date="2018-06" db="EMBL/GenBank/DDBJ databases">
        <title>Extensive metabolic versatility and redundancy in microbially diverse, dynamic hydrothermal sediments.</title>
        <authorList>
            <person name="Dombrowski N."/>
            <person name="Teske A."/>
            <person name="Baker B.J."/>
        </authorList>
    </citation>
    <scope>NUCLEOTIDE SEQUENCE [LARGE SCALE GENOMIC DNA]</scope>
    <source>
        <strain evidence="2">B79_G16</strain>
    </source>
</reference>
<dbReference type="InterPro" id="IPR058596">
    <property type="entry name" value="TraC-like_dom"/>
</dbReference>